<sequence>MALRSGVKSIRDFRFFANTLKTYSTSGPLINVAVNEKTGVATATLQRPPVNSLNLELLSELSNTLTDLEKNKCRGLILTSACSTVFSAGLDILEMYKPDLNRAKQFWTTVQQVWIKLYGSSYPTVAVLNGHSPAGGCMLAISCEYRIMLNNFTIGLNETQLGIVAPKWFIASMLNTIGRRQTELALTSGKLFKTDEALQVGLIDEVAANKDEAIGKAERFLQKFANISPLARDLTKKSLRGEAIQDLINNQQKDLDNFLANVTQEKVQKGLEIYLESLKQKQKK</sequence>
<dbReference type="Gene3D" id="6.10.250.170">
    <property type="match status" value="1"/>
</dbReference>
<dbReference type="AlphaFoldDB" id="A0A482VEU4"/>
<evidence type="ECO:0000256" key="5">
    <source>
        <dbReference type="ARBA" id="ARBA00022946"/>
    </source>
</evidence>
<dbReference type="InterPro" id="IPR029045">
    <property type="entry name" value="ClpP/crotonase-like_dom_sf"/>
</dbReference>
<dbReference type="InterPro" id="IPR001753">
    <property type="entry name" value="Enoyl-CoA_hydra/iso"/>
</dbReference>
<evidence type="ECO:0000256" key="2">
    <source>
        <dbReference type="ARBA" id="ARBA00005005"/>
    </source>
</evidence>
<comment type="caution">
    <text evidence="17">The sequence shown here is derived from an EMBL/GenBank/DDBJ whole genome shotgun (WGS) entry which is preliminary data.</text>
</comment>
<accession>A0A482VEU4</accession>
<evidence type="ECO:0000256" key="7">
    <source>
        <dbReference type="ARBA" id="ARBA00023098"/>
    </source>
</evidence>
<dbReference type="GO" id="GO:0006635">
    <property type="term" value="P:fatty acid beta-oxidation"/>
    <property type="evidence" value="ECO:0007669"/>
    <property type="project" value="TreeGrafter"/>
</dbReference>
<keyword evidence="8" id="KW-0496">Mitochondrion</keyword>
<dbReference type="STRING" id="1661398.A0A482VEU4"/>
<dbReference type="CDD" id="cd06558">
    <property type="entry name" value="crotonase-like"/>
    <property type="match status" value="1"/>
</dbReference>
<dbReference type="SUPFAM" id="SSF52096">
    <property type="entry name" value="ClpP/crotonase"/>
    <property type="match status" value="1"/>
</dbReference>
<comment type="function">
    <text evidence="14">Key enzyme of fatty acid beta-oxidation. Able to isomerize both 3-cis (3Z) and 3-trans (3E) double bonds into the 2-trans (2E) form in a range of enoyl-CoA species, with a preference for (3Z)-enoyl-CoAs over (3E)-enoyl-CoAs. The catalytic efficiency of this enzyme is not affected by the fatty acyl chain length.</text>
</comment>
<comment type="subcellular location">
    <subcellularLocation>
        <location evidence="1">Mitochondrion matrix</location>
    </subcellularLocation>
</comment>
<evidence type="ECO:0000256" key="12">
    <source>
        <dbReference type="ARBA" id="ARBA00052376"/>
    </source>
</evidence>
<evidence type="ECO:0000256" key="4">
    <source>
        <dbReference type="ARBA" id="ARBA00022832"/>
    </source>
</evidence>
<evidence type="ECO:0000256" key="14">
    <source>
        <dbReference type="ARBA" id="ARBA00056147"/>
    </source>
</evidence>
<evidence type="ECO:0000256" key="13">
    <source>
        <dbReference type="ARBA" id="ARBA00052542"/>
    </source>
</evidence>
<comment type="catalytic activity">
    <reaction evidence="12">
        <text>(3Z)-dodecenoyl-CoA = (2E)-dodecenoyl-CoA</text>
        <dbReference type="Rhea" id="RHEA:23716"/>
        <dbReference type="ChEBI" id="CHEBI:57330"/>
        <dbReference type="ChEBI" id="CHEBI:58543"/>
        <dbReference type="EC" id="5.3.3.8"/>
    </reaction>
    <physiologicalReaction direction="left-to-right" evidence="12">
        <dbReference type="Rhea" id="RHEA:23717"/>
    </physiologicalReaction>
</comment>
<keyword evidence="18" id="KW-1185">Reference proteome</keyword>
<dbReference type="EMBL" id="QDEB01106835">
    <property type="protein sequence ID" value="RZB89889.1"/>
    <property type="molecule type" value="Genomic_DNA"/>
</dbReference>
<comment type="pathway">
    <text evidence="2">Lipid metabolism; fatty acid beta-oxidation.</text>
</comment>
<dbReference type="Gene3D" id="3.90.226.10">
    <property type="entry name" value="2-enoyl-CoA Hydratase, Chain A, domain 1"/>
    <property type="match status" value="1"/>
</dbReference>
<evidence type="ECO:0000256" key="3">
    <source>
        <dbReference type="ARBA" id="ARBA00011233"/>
    </source>
</evidence>
<keyword evidence="9 17" id="KW-0413">Isomerase</keyword>
<name>A0A482VEU4_ASBVE</name>
<comment type="catalytic activity">
    <reaction evidence="11">
        <text>(2E)-tetradecenoyl-CoA = (3Z)-tetradecenoyl-CoA</text>
        <dbReference type="Rhea" id="RHEA:29847"/>
        <dbReference type="ChEBI" id="CHEBI:61405"/>
        <dbReference type="ChEBI" id="CHEBI:61968"/>
    </reaction>
    <physiologicalReaction direction="right-to-left" evidence="11">
        <dbReference type="Rhea" id="RHEA:29849"/>
    </physiologicalReaction>
</comment>
<keyword evidence="7" id="KW-0443">Lipid metabolism</keyword>
<dbReference type="GO" id="GO:0004165">
    <property type="term" value="F:delta(3)-delta(2)-enoyl-CoA isomerase activity"/>
    <property type="evidence" value="ECO:0007669"/>
    <property type="project" value="UniProtKB-EC"/>
</dbReference>
<evidence type="ECO:0000313" key="18">
    <source>
        <dbReference type="Proteomes" id="UP000292052"/>
    </source>
</evidence>
<organism evidence="17 18">
    <name type="scientific">Asbolus verrucosus</name>
    <name type="common">Desert ironclad beetle</name>
    <dbReference type="NCBI Taxonomy" id="1661398"/>
    <lineage>
        <taxon>Eukaryota</taxon>
        <taxon>Metazoa</taxon>
        <taxon>Ecdysozoa</taxon>
        <taxon>Arthropoda</taxon>
        <taxon>Hexapoda</taxon>
        <taxon>Insecta</taxon>
        <taxon>Pterygota</taxon>
        <taxon>Neoptera</taxon>
        <taxon>Endopterygota</taxon>
        <taxon>Coleoptera</taxon>
        <taxon>Polyphaga</taxon>
        <taxon>Cucujiformia</taxon>
        <taxon>Tenebrionidae</taxon>
        <taxon>Pimeliinae</taxon>
        <taxon>Asbolus</taxon>
    </lineage>
</organism>
<evidence type="ECO:0000256" key="16">
    <source>
        <dbReference type="ARBA" id="ARBA00083575"/>
    </source>
</evidence>
<dbReference type="FunFam" id="3.90.226.10:FF:000034">
    <property type="entry name" value="Enoyl-CoA delta isomerase 1"/>
    <property type="match status" value="1"/>
</dbReference>
<dbReference type="OrthoDB" id="1696280at2759"/>
<comment type="catalytic activity">
    <reaction evidence="13">
        <text>(3Z)-octenoyl-CoA = (2E)-octenoyl-CoA</text>
        <dbReference type="Rhea" id="RHEA:46044"/>
        <dbReference type="ChEBI" id="CHEBI:62242"/>
        <dbReference type="ChEBI" id="CHEBI:85640"/>
    </reaction>
    <physiologicalReaction direction="left-to-right" evidence="13">
        <dbReference type="Rhea" id="RHEA:46045"/>
    </physiologicalReaction>
</comment>
<protein>
    <recommendedName>
        <fullName evidence="15">Enoyl-CoA delta isomerase 1, mitochondrial</fullName>
    </recommendedName>
    <alternativeName>
        <fullName evidence="16">3,2-trans-enoyl-CoA isomerase</fullName>
    </alternativeName>
</protein>
<keyword evidence="6" id="KW-0007">Acetylation</keyword>
<evidence type="ECO:0000256" key="10">
    <source>
        <dbReference type="ARBA" id="ARBA00050938"/>
    </source>
</evidence>
<dbReference type="GO" id="GO:0005759">
    <property type="term" value="C:mitochondrial matrix"/>
    <property type="evidence" value="ECO:0007669"/>
    <property type="project" value="UniProtKB-SubCell"/>
</dbReference>
<dbReference type="Pfam" id="PF00378">
    <property type="entry name" value="ECH_1"/>
    <property type="match status" value="1"/>
</dbReference>
<evidence type="ECO:0000256" key="8">
    <source>
        <dbReference type="ARBA" id="ARBA00023128"/>
    </source>
</evidence>
<dbReference type="PANTHER" id="PTHR11941">
    <property type="entry name" value="ENOYL-COA HYDRATASE-RELATED"/>
    <property type="match status" value="1"/>
</dbReference>
<comment type="catalytic activity">
    <reaction evidence="10">
        <text>(3Z)-decenoyl-CoA = (2E)-decenoyl-CoA</text>
        <dbReference type="Rhea" id="RHEA:77195"/>
        <dbReference type="ChEBI" id="CHEBI:61406"/>
        <dbReference type="ChEBI" id="CHEBI:195601"/>
    </reaction>
    <physiologicalReaction direction="left-to-right" evidence="10">
        <dbReference type="Rhea" id="RHEA:77196"/>
    </physiologicalReaction>
</comment>
<evidence type="ECO:0000256" key="15">
    <source>
        <dbReference type="ARBA" id="ARBA00068317"/>
    </source>
</evidence>
<keyword evidence="5" id="KW-0809">Transit peptide</keyword>
<proteinExistence type="predicted"/>
<reference evidence="17 18" key="1">
    <citation type="submission" date="2017-03" db="EMBL/GenBank/DDBJ databases">
        <title>Genome of the blue death feigning beetle - Asbolus verrucosus.</title>
        <authorList>
            <person name="Rider S.D."/>
        </authorList>
    </citation>
    <scope>NUCLEOTIDE SEQUENCE [LARGE SCALE GENOMIC DNA]</scope>
    <source>
        <strain evidence="17">Butters</strain>
        <tissue evidence="17">Head and leg muscle</tissue>
    </source>
</reference>
<evidence type="ECO:0000256" key="11">
    <source>
        <dbReference type="ARBA" id="ARBA00051293"/>
    </source>
</evidence>
<gene>
    <name evidence="17" type="ORF">BDFB_004914</name>
</gene>
<comment type="subunit">
    <text evidence="3">Homotrimer.</text>
</comment>
<evidence type="ECO:0000256" key="6">
    <source>
        <dbReference type="ARBA" id="ARBA00022990"/>
    </source>
</evidence>
<keyword evidence="4" id="KW-0276">Fatty acid metabolism</keyword>
<dbReference type="PANTHER" id="PTHR11941:SF45">
    <property type="entry name" value="ENOYL-COA DELTA ISOMERASE 1, MITOCHONDRIAL"/>
    <property type="match status" value="1"/>
</dbReference>
<dbReference type="Proteomes" id="UP000292052">
    <property type="component" value="Unassembled WGS sequence"/>
</dbReference>
<evidence type="ECO:0000256" key="1">
    <source>
        <dbReference type="ARBA" id="ARBA00004305"/>
    </source>
</evidence>
<evidence type="ECO:0000313" key="17">
    <source>
        <dbReference type="EMBL" id="RZB89889.1"/>
    </source>
</evidence>
<evidence type="ECO:0000256" key="9">
    <source>
        <dbReference type="ARBA" id="ARBA00023235"/>
    </source>
</evidence>